<evidence type="ECO:0000313" key="3">
    <source>
        <dbReference type="RefSeq" id="XP_004486205.1"/>
    </source>
</evidence>
<dbReference type="Proteomes" id="UP000087171">
    <property type="component" value="Chromosome Ca1"/>
</dbReference>
<dbReference type="AlphaFoldDB" id="A0A1S2XAC5"/>
<reference evidence="3" key="2">
    <citation type="submission" date="2025-08" db="UniProtKB">
        <authorList>
            <consortium name="RefSeq"/>
        </authorList>
    </citation>
    <scope>IDENTIFICATION</scope>
    <source>
        <tissue evidence="3">Etiolated seedlings</tissue>
    </source>
</reference>
<reference evidence="2" key="1">
    <citation type="journal article" date="2013" name="Nat. Biotechnol.">
        <title>Draft genome sequence of chickpea (Cicer arietinum) provides a resource for trait improvement.</title>
        <authorList>
            <person name="Varshney R.K."/>
            <person name="Song C."/>
            <person name="Saxena R.K."/>
            <person name="Azam S."/>
            <person name="Yu S."/>
            <person name="Sharpe A.G."/>
            <person name="Cannon S."/>
            <person name="Baek J."/>
            <person name="Rosen B.D."/>
            <person name="Tar'an B."/>
            <person name="Millan T."/>
            <person name="Zhang X."/>
            <person name="Ramsay L.D."/>
            <person name="Iwata A."/>
            <person name="Wang Y."/>
            <person name="Nelson W."/>
            <person name="Farmer A.D."/>
            <person name="Gaur P.M."/>
            <person name="Soderlund C."/>
            <person name="Penmetsa R.V."/>
            <person name="Xu C."/>
            <person name="Bharti A.K."/>
            <person name="He W."/>
            <person name="Winter P."/>
            <person name="Zhao S."/>
            <person name="Hane J.K."/>
            <person name="Carrasquilla-Garcia N."/>
            <person name="Condie J.A."/>
            <person name="Upadhyaya H.D."/>
            <person name="Luo M.C."/>
            <person name="Thudi M."/>
            <person name="Gowda C.L."/>
            <person name="Singh N.P."/>
            <person name="Lichtenzveig J."/>
            <person name="Gali K.K."/>
            <person name="Rubio J."/>
            <person name="Nadarajan N."/>
            <person name="Dolezel J."/>
            <person name="Bansal K.C."/>
            <person name="Xu X."/>
            <person name="Edwards D."/>
            <person name="Zhang G."/>
            <person name="Kahl G."/>
            <person name="Gil J."/>
            <person name="Singh K.B."/>
            <person name="Datta S.K."/>
            <person name="Jackson S.A."/>
            <person name="Wang J."/>
            <person name="Cook D.R."/>
        </authorList>
    </citation>
    <scope>NUCLEOTIDE SEQUENCE [LARGE SCALE GENOMIC DNA]</scope>
    <source>
        <strain evidence="2">cv. CDC Frontier</strain>
    </source>
</reference>
<dbReference type="PANTHER" id="PTHR31903">
    <property type="entry name" value="F12F1.11-RELATED"/>
    <property type="match status" value="1"/>
</dbReference>
<proteinExistence type="predicted"/>
<dbReference type="RefSeq" id="XP_004486205.1">
    <property type="nucleotide sequence ID" value="XM_004486148.3"/>
</dbReference>
<keyword evidence="2" id="KW-1185">Reference proteome</keyword>
<protein>
    <submittedName>
        <fullName evidence="3">Uncharacterized protein LOC101489543</fullName>
    </submittedName>
</protein>
<feature type="region of interest" description="Disordered" evidence="1">
    <location>
        <begin position="118"/>
        <end position="171"/>
    </location>
</feature>
<accession>A0A1S2XAC5</accession>
<dbReference type="eggNOG" id="ENOG502RZYD">
    <property type="taxonomic scope" value="Eukaryota"/>
</dbReference>
<gene>
    <name evidence="3" type="primary">LOC101489543</name>
</gene>
<dbReference type="PANTHER" id="PTHR31903:SF6">
    <property type="entry name" value="F12F1.11-RELATED"/>
    <property type="match status" value="1"/>
</dbReference>
<dbReference type="OrthoDB" id="1937859at2759"/>
<feature type="compositionally biased region" description="Low complexity" evidence="1">
    <location>
        <begin position="159"/>
        <end position="169"/>
    </location>
</feature>
<organism evidence="2 3">
    <name type="scientific">Cicer arietinum</name>
    <name type="common">Chickpea</name>
    <name type="synonym">Garbanzo</name>
    <dbReference type="NCBI Taxonomy" id="3827"/>
    <lineage>
        <taxon>Eukaryota</taxon>
        <taxon>Viridiplantae</taxon>
        <taxon>Streptophyta</taxon>
        <taxon>Embryophyta</taxon>
        <taxon>Tracheophyta</taxon>
        <taxon>Spermatophyta</taxon>
        <taxon>Magnoliopsida</taxon>
        <taxon>eudicotyledons</taxon>
        <taxon>Gunneridae</taxon>
        <taxon>Pentapetalae</taxon>
        <taxon>rosids</taxon>
        <taxon>fabids</taxon>
        <taxon>Fabales</taxon>
        <taxon>Fabaceae</taxon>
        <taxon>Papilionoideae</taxon>
        <taxon>50 kb inversion clade</taxon>
        <taxon>NPAAA clade</taxon>
        <taxon>Hologalegina</taxon>
        <taxon>IRL clade</taxon>
        <taxon>Cicereae</taxon>
        <taxon>Cicer</taxon>
    </lineage>
</organism>
<evidence type="ECO:0000313" key="2">
    <source>
        <dbReference type="Proteomes" id="UP000087171"/>
    </source>
</evidence>
<dbReference type="GeneID" id="101489543"/>
<name>A0A1S2XAC5_CICAR</name>
<feature type="compositionally biased region" description="Basic and acidic residues" evidence="1">
    <location>
        <begin position="135"/>
        <end position="156"/>
    </location>
</feature>
<feature type="compositionally biased region" description="Basic residues" evidence="1">
    <location>
        <begin position="121"/>
        <end position="134"/>
    </location>
</feature>
<sequence length="206" mass="23022">MKKLYHKATVHPSPPVITDQLSFLPATILTLAAALSPEDREVLAYLIYCSSAATPPTLSNFSGNKRRTTAKTADHATLFNCSCFRCYTSYWVRWDESPNRQLIHEIIDAFEEWLAQSNNKSGKKGKGKKEKKNKKGFENKKSGELTRSELTSKNESSELESVGESSNNSPNCGVGEIVERVVVDEEKGSVRKFVSFIGERIWGVWG</sequence>
<dbReference type="KEGG" id="cam:101489543"/>
<dbReference type="STRING" id="3827.A0A1S2XAC5"/>
<evidence type="ECO:0000256" key="1">
    <source>
        <dbReference type="SAM" id="MobiDB-lite"/>
    </source>
</evidence>
<dbReference type="PaxDb" id="3827-XP_004486205.1"/>